<dbReference type="PANTHER" id="PTHR38011:SF12">
    <property type="entry name" value="BIFUNCTIONAL DEAMINASE-REDUCTASE DOMAIN PROTEIN"/>
    <property type="match status" value="1"/>
</dbReference>
<dbReference type="Gene3D" id="3.40.430.10">
    <property type="entry name" value="Dihydrofolate Reductase, subunit A"/>
    <property type="match status" value="1"/>
</dbReference>
<keyword evidence="3" id="KW-1185">Reference proteome</keyword>
<name>A0A9Q4B470_SALAG</name>
<proteinExistence type="predicted"/>
<evidence type="ECO:0000313" key="3">
    <source>
        <dbReference type="Proteomes" id="UP001057753"/>
    </source>
</evidence>
<organism evidence="2 3">
    <name type="scientific">Salipaludibacillus agaradhaerens</name>
    <name type="common">Bacillus agaradhaerens</name>
    <dbReference type="NCBI Taxonomy" id="76935"/>
    <lineage>
        <taxon>Bacteria</taxon>
        <taxon>Bacillati</taxon>
        <taxon>Bacillota</taxon>
        <taxon>Bacilli</taxon>
        <taxon>Bacillales</taxon>
        <taxon>Bacillaceae</taxon>
    </lineage>
</organism>
<dbReference type="EMBL" id="JABXYM010000001">
    <property type="protein sequence ID" value="MCR6098001.1"/>
    <property type="molecule type" value="Genomic_DNA"/>
</dbReference>
<dbReference type="AlphaFoldDB" id="A0A9Q4B470"/>
<gene>
    <name evidence="2" type="ORF">HXA33_15795</name>
</gene>
<evidence type="ECO:0000259" key="1">
    <source>
        <dbReference type="Pfam" id="PF01872"/>
    </source>
</evidence>
<accession>A0A9Q4B470</accession>
<dbReference type="InterPro" id="IPR050765">
    <property type="entry name" value="Riboflavin_Biosynth_HTPR"/>
</dbReference>
<sequence>MGKVVVDMSMSLDGFIAGVNDSQKEPLGEGGAVLQQWLFNGQLESRHSSFFKMNRISREVFDKSVDSTGAILTGRRTYNVVGGWEGNHPAGVPVVILTHRPPIAPSEGNTPISFVTDGVERAVREAKEKAGGKNVGVAGARTAQQCLAAGLVDELHIHHIPVLLGEGTRLFMSLSERIPLTVKETVSDRDVTHVLYSVERVGVAYD</sequence>
<feature type="domain" description="Bacterial bifunctional deaminase-reductase C-terminal" evidence="1">
    <location>
        <begin position="3"/>
        <end position="177"/>
    </location>
</feature>
<dbReference type="PANTHER" id="PTHR38011">
    <property type="entry name" value="DIHYDROFOLATE REDUCTASE FAMILY PROTEIN (AFU_ORTHOLOGUE AFUA_8G06820)"/>
    <property type="match status" value="1"/>
</dbReference>
<evidence type="ECO:0000313" key="2">
    <source>
        <dbReference type="EMBL" id="MCR6098001.1"/>
    </source>
</evidence>
<dbReference type="SUPFAM" id="SSF53597">
    <property type="entry name" value="Dihydrofolate reductase-like"/>
    <property type="match status" value="1"/>
</dbReference>
<protein>
    <submittedName>
        <fullName evidence="2">Dihydrofolate reductase</fullName>
    </submittedName>
</protein>
<reference evidence="2" key="1">
    <citation type="submission" date="2020-06" db="EMBL/GenBank/DDBJ databases">
        <title>Insight into the genomes of haloalkaliphilic bacilli from Kenyan soda lakes.</title>
        <authorList>
            <person name="Mwirichia R."/>
            <person name="Villamizar G.C."/>
            <person name="Poehlein A."/>
            <person name="Mugweru J."/>
            <person name="Kipnyargis A."/>
            <person name="Kiplimo D."/>
            <person name="Orwa P."/>
            <person name="Daniel R."/>
        </authorList>
    </citation>
    <scope>NUCLEOTIDE SEQUENCE</scope>
    <source>
        <strain evidence="2">B1096_S55</strain>
    </source>
</reference>
<dbReference type="RefSeq" id="WP_257822380.1">
    <property type="nucleotide sequence ID" value="NZ_JABXYM010000001.1"/>
</dbReference>
<comment type="caution">
    <text evidence="2">The sequence shown here is derived from an EMBL/GenBank/DDBJ whole genome shotgun (WGS) entry which is preliminary data.</text>
</comment>
<dbReference type="Proteomes" id="UP001057753">
    <property type="component" value="Unassembled WGS sequence"/>
</dbReference>
<dbReference type="GO" id="GO:0009231">
    <property type="term" value="P:riboflavin biosynthetic process"/>
    <property type="evidence" value="ECO:0007669"/>
    <property type="project" value="InterPro"/>
</dbReference>
<dbReference type="GO" id="GO:0008703">
    <property type="term" value="F:5-amino-6-(5-phosphoribosylamino)uracil reductase activity"/>
    <property type="evidence" value="ECO:0007669"/>
    <property type="project" value="InterPro"/>
</dbReference>
<dbReference type="InterPro" id="IPR024072">
    <property type="entry name" value="DHFR-like_dom_sf"/>
</dbReference>
<dbReference type="InterPro" id="IPR002734">
    <property type="entry name" value="RibDG_C"/>
</dbReference>
<dbReference type="Pfam" id="PF01872">
    <property type="entry name" value="RibD_C"/>
    <property type="match status" value="1"/>
</dbReference>